<name>A0A0C3PKK3_PISTI</name>
<accession>A0A0C3PKK3</accession>
<evidence type="ECO:0000313" key="2">
    <source>
        <dbReference type="Proteomes" id="UP000054217"/>
    </source>
</evidence>
<sequence>QNSFTDILGPLGLNVYSIITVDLHHEFELGIFKSVFKHLLKLLYVIHPNTVIQLNEWYGVSFNFHMVC</sequence>
<dbReference type="InParanoid" id="A0A0C3PKK3"/>
<reference evidence="1 2" key="1">
    <citation type="submission" date="2014-04" db="EMBL/GenBank/DDBJ databases">
        <authorList>
            <consortium name="DOE Joint Genome Institute"/>
            <person name="Kuo A."/>
            <person name="Kohler A."/>
            <person name="Costa M.D."/>
            <person name="Nagy L.G."/>
            <person name="Floudas D."/>
            <person name="Copeland A."/>
            <person name="Barry K.W."/>
            <person name="Cichocki N."/>
            <person name="Veneault-Fourrey C."/>
            <person name="LaButti K."/>
            <person name="Lindquist E.A."/>
            <person name="Lipzen A."/>
            <person name="Lundell T."/>
            <person name="Morin E."/>
            <person name="Murat C."/>
            <person name="Sun H."/>
            <person name="Tunlid A."/>
            <person name="Henrissat B."/>
            <person name="Grigoriev I.V."/>
            <person name="Hibbett D.S."/>
            <person name="Martin F."/>
            <person name="Nordberg H.P."/>
            <person name="Cantor M.N."/>
            <person name="Hua S.X."/>
        </authorList>
    </citation>
    <scope>NUCLEOTIDE SEQUENCE [LARGE SCALE GENOMIC DNA]</scope>
    <source>
        <strain evidence="1 2">Marx 270</strain>
    </source>
</reference>
<feature type="non-terminal residue" evidence="1">
    <location>
        <position position="1"/>
    </location>
</feature>
<reference evidence="2" key="2">
    <citation type="submission" date="2015-01" db="EMBL/GenBank/DDBJ databases">
        <title>Evolutionary Origins and Diversification of the Mycorrhizal Mutualists.</title>
        <authorList>
            <consortium name="DOE Joint Genome Institute"/>
            <consortium name="Mycorrhizal Genomics Consortium"/>
            <person name="Kohler A."/>
            <person name="Kuo A."/>
            <person name="Nagy L.G."/>
            <person name="Floudas D."/>
            <person name="Copeland A."/>
            <person name="Barry K.W."/>
            <person name="Cichocki N."/>
            <person name="Veneault-Fourrey C."/>
            <person name="LaButti K."/>
            <person name="Lindquist E.A."/>
            <person name="Lipzen A."/>
            <person name="Lundell T."/>
            <person name="Morin E."/>
            <person name="Murat C."/>
            <person name="Riley R."/>
            <person name="Ohm R."/>
            <person name="Sun H."/>
            <person name="Tunlid A."/>
            <person name="Henrissat B."/>
            <person name="Grigoriev I.V."/>
            <person name="Hibbett D.S."/>
            <person name="Martin F."/>
        </authorList>
    </citation>
    <scope>NUCLEOTIDE SEQUENCE [LARGE SCALE GENOMIC DNA]</scope>
    <source>
        <strain evidence="2">Marx 270</strain>
    </source>
</reference>
<dbReference type="EMBL" id="KN831944">
    <property type="protein sequence ID" value="KIO14770.1"/>
    <property type="molecule type" value="Genomic_DNA"/>
</dbReference>
<keyword evidence="2" id="KW-1185">Reference proteome</keyword>
<evidence type="ECO:0000313" key="1">
    <source>
        <dbReference type="EMBL" id="KIO14770.1"/>
    </source>
</evidence>
<protein>
    <submittedName>
        <fullName evidence="1">Uncharacterized protein</fullName>
    </submittedName>
</protein>
<proteinExistence type="predicted"/>
<dbReference type="HOGENOM" id="CLU_204937_0_0_1"/>
<gene>
    <name evidence="1" type="ORF">M404DRAFT_120241</name>
</gene>
<dbReference type="STRING" id="870435.A0A0C3PKK3"/>
<dbReference type="Proteomes" id="UP000054217">
    <property type="component" value="Unassembled WGS sequence"/>
</dbReference>
<organism evidence="1 2">
    <name type="scientific">Pisolithus tinctorius Marx 270</name>
    <dbReference type="NCBI Taxonomy" id="870435"/>
    <lineage>
        <taxon>Eukaryota</taxon>
        <taxon>Fungi</taxon>
        <taxon>Dikarya</taxon>
        <taxon>Basidiomycota</taxon>
        <taxon>Agaricomycotina</taxon>
        <taxon>Agaricomycetes</taxon>
        <taxon>Agaricomycetidae</taxon>
        <taxon>Boletales</taxon>
        <taxon>Sclerodermatineae</taxon>
        <taxon>Pisolithaceae</taxon>
        <taxon>Pisolithus</taxon>
    </lineage>
</organism>
<dbReference type="AlphaFoldDB" id="A0A0C3PKK3"/>
<dbReference type="OrthoDB" id="3269417at2759"/>